<comment type="caution">
    <text evidence="1">The sequence shown here is derived from an EMBL/GenBank/DDBJ whole genome shotgun (WGS) entry which is preliminary data.</text>
</comment>
<dbReference type="EMBL" id="LAZR01012843">
    <property type="protein sequence ID" value="KKM24822.1"/>
    <property type="molecule type" value="Genomic_DNA"/>
</dbReference>
<dbReference type="AlphaFoldDB" id="A0A0F9IBH0"/>
<accession>A0A0F9IBH0</accession>
<protein>
    <submittedName>
        <fullName evidence="1">Uncharacterized protein</fullName>
    </submittedName>
</protein>
<name>A0A0F9IBH0_9ZZZZ</name>
<proteinExistence type="predicted"/>
<reference evidence="1" key="1">
    <citation type="journal article" date="2015" name="Nature">
        <title>Complex archaea that bridge the gap between prokaryotes and eukaryotes.</title>
        <authorList>
            <person name="Spang A."/>
            <person name="Saw J.H."/>
            <person name="Jorgensen S.L."/>
            <person name="Zaremba-Niedzwiedzka K."/>
            <person name="Martijn J."/>
            <person name="Lind A.E."/>
            <person name="van Eijk R."/>
            <person name="Schleper C."/>
            <person name="Guy L."/>
            <person name="Ettema T.J."/>
        </authorList>
    </citation>
    <scope>NUCLEOTIDE SEQUENCE</scope>
</reference>
<gene>
    <name evidence="1" type="ORF">LCGC14_1601270</name>
</gene>
<evidence type="ECO:0000313" key="1">
    <source>
        <dbReference type="EMBL" id="KKM24822.1"/>
    </source>
</evidence>
<sequence length="82" mass="9407">MVAAGKAEVNLLNKYIKNYGELMFGRESKAKASKSKKDLLKNMEGFQEVFKKKVTFITKVGKKMDTEFENVQLEDLIKSENK</sequence>
<organism evidence="1">
    <name type="scientific">marine sediment metagenome</name>
    <dbReference type="NCBI Taxonomy" id="412755"/>
    <lineage>
        <taxon>unclassified sequences</taxon>
        <taxon>metagenomes</taxon>
        <taxon>ecological metagenomes</taxon>
    </lineage>
</organism>